<organism evidence="1 2">
    <name type="scientific">Edwardsiella phage PEi26</name>
    <dbReference type="NCBI Taxonomy" id="1608311"/>
    <lineage>
        <taxon>Viruses</taxon>
        <taxon>Duplodnaviria</taxon>
        <taxon>Heunggongvirae</taxon>
        <taxon>Uroviricota</taxon>
        <taxon>Caudoviricetes</taxon>
        <taxon>Pantevenvirales</taxon>
        <taxon>Straboviridae</taxon>
        <taxon>Tevenvirinae</taxon>
        <taxon>Kanagawavirus</taxon>
        <taxon>Kanagawavirus pei20</taxon>
    </lineage>
</organism>
<proteinExistence type="predicted"/>
<protein>
    <submittedName>
        <fullName evidence="1">Hinge connector of long tail fiber, proximal connector</fullName>
    </submittedName>
</protein>
<gene>
    <name evidence="1" type="primary">35</name>
</gene>
<sequence length="271" mass="30392">MVSEGKLRTCIELVDWFKKHNSTAWPTVWDITHFDVAYSAFYITNIKSISSEHILHNDGVKVEAINPHLDVVFDYYQDIGATGVPNRIGVLDGTIESQGGEPLELIRLPTEELQAPISDYNLVAGDMFYIKFQLKTGIGSGPGPSPNGATRCSIRWFLGEDLVSFTNIMTGDAFIDQWQTFERYIPVPSGVDGFTVYFAKTDVEDYGAVQNVVITEVPREEMPLFRSAEFGVNGIRMNSMIDGTVDELLILNDTKTDDRGRVRGAEFREKY</sequence>
<evidence type="ECO:0000313" key="1">
    <source>
        <dbReference type="EMBL" id="BAQ23222.1"/>
    </source>
</evidence>
<dbReference type="EMBL" id="AP014715">
    <property type="protein sequence ID" value="BAQ23222.1"/>
    <property type="molecule type" value="Genomic_DNA"/>
</dbReference>
<accession>A0A0B6VLS5</accession>
<reference evidence="1 2" key="1">
    <citation type="submission" date="2015-02" db="EMBL/GenBank/DDBJ databases">
        <title>Complete genome sequences of Edwardsiella bacteriophages, PEi20 and PEi26.</title>
        <authorList>
            <person name="Yasuike M."/>
            <person name="Nishiki I."/>
            <person name="Iwasaki Y."/>
            <person name="Nakamura Y."/>
            <person name="Fujiwara A."/>
            <person name="Hassan E.S."/>
            <person name="Mahmoud M.M."/>
            <person name="Kawato Y."/>
            <person name="Nagai S."/>
            <person name="Kobayashi T."/>
            <person name="Ototake M."/>
            <person name="Nakai T."/>
        </authorList>
    </citation>
    <scope>NUCLEOTIDE SEQUENCE [LARGE SCALE GENOMIC DNA]</scope>
</reference>
<dbReference type="Proteomes" id="UP000225144">
    <property type="component" value="Genome"/>
</dbReference>
<evidence type="ECO:0000313" key="2">
    <source>
        <dbReference type="Proteomes" id="UP000225144"/>
    </source>
</evidence>
<name>A0A0B6VLS5_9CAUD</name>